<organism evidence="3 4">
    <name type="scientific">Electrophorus voltai</name>
    <dbReference type="NCBI Taxonomy" id="2609070"/>
    <lineage>
        <taxon>Eukaryota</taxon>
        <taxon>Metazoa</taxon>
        <taxon>Chordata</taxon>
        <taxon>Craniata</taxon>
        <taxon>Vertebrata</taxon>
        <taxon>Euteleostomi</taxon>
        <taxon>Actinopterygii</taxon>
        <taxon>Neopterygii</taxon>
        <taxon>Teleostei</taxon>
        <taxon>Ostariophysi</taxon>
        <taxon>Gymnotiformes</taxon>
        <taxon>Gymnotoidei</taxon>
        <taxon>Gymnotidae</taxon>
        <taxon>Electrophorus</taxon>
    </lineage>
</organism>
<evidence type="ECO:0000313" key="3">
    <source>
        <dbReference type="EMBL" id="KAK1796100.1"/>
    </source>
</evidence>
<reference evidence="3" key="1">
    <citation type="submission" date="2023-03" db="EMBL/GenBank/DDBJ databases">
        <title>Electrophorus voltai genome.</title>
        <authorList>
            <person name="Bian C."/>
        </authorList>
    </citation>
    <scope>NUCLEOTIDE SEQUENCE</scope>
    <source>
        <strain evidence="3">CB-2022</strain>
        <tissue evidence="3">Muscle</tissue>
    </source>
</reference>
<dbReference type="GO" id="GO:0005654">
    <property type="term" value="C:nucleoplasm"/>
    <property type="evidence" value="ECO:0007669"/>
    <property type="project" value="TreeGrafter"/>
</dbReference>
<keyword evidence="2" id="KW-0812">Transmembrane</keyword>
<feature type="compositionally biased region" description="Basic and acidic residues" evidence="1">
    <location>
        <begin position="43"/>
        <end position="81"/>
    </location>
</feature>
<feature type="region of interest" description="Disordered" evidence="1">
    <location>
        <begin position="171"/>
        <end position="205"/>
    </location>
</feature>
<keyword evidence="4" id="KW-1185">Reference proteome</keyword>
<name>A0AAD8ZE88_9TELE</name>
<dbReference type="EMBL" id="JAROKS010000015">
    <property type="protein sequence ID" value="KAK1796100.1"/>
    <property type="molecule type" value="Genomic_DNA"/>
</dbReference>
<dbReference type="Proteomes" id="UP001239994">
    <property type="component" value="Unassembled WGS sequence"/>
</dbReference>
<dbReference type="PANTHER" id="PTHR14869">
    <property type="entry name" value="MYC TARGET PROTEIN 1"/>
    <property type="match status" value="1"/>
</dbReference>
<feature type="region of interest" description="Disordered" evidence="1">
    <location>
        <begin position="43"/>
        <end position="88"/>
    </location>
</feature>
<protein>
    <recommendedName>
        <fullName evidence="5">Myc target 1b</fullName>
    </recommendedName>
</protein>
<feature type="compositionally biased region" description="Low complexity" evidence="1">
    <location>
        <begin position="171"/>
        <end position="192"/>
    </location>
</feature>
<feature type="transmembrane region" description="Helical" evidence="2">
    <location>
        <begin position="136"/>
        <end position="158"/>
    </location>
</feature>
<feature type="non-terminal residue" evidence="3">
    <location>
        <position position="1"/>
    </location>
</feature>
<comment type="caution">
    <text evidence="3">The sequence shown here is derived from an EMBL/GenBank/DDBJ whole genome shotgun (WGS) entry which is preliminary data.</text>
</comment>
<evidence type="ECO:0000256" key="2">
    <source>
        <dbReference type="SAM" id="Phobius"/>
    </source>
</evidence>
<evidence type="ECO:0000256" key="1">
    <source>
        <dbReference type="SAM" id="MobiDB-lite"/>
    </source>
</evidence>
<feature type="compositionally biased region" description="Polar residues" evidence="1">
    <location>
        <begin position="261"/>
        <end position="287"/>
    </location>
</feature>
<proteinExistence type="predicted"/>
<dbReference type="InterPro" id="IPR029180">
    <property type="entry name" value="Myc_target_1"/>
</dbReference>
<keyword evidence="2" id="KW-1133">Transmembrane helix</keyword>
<feature type="region of interest" description="Disordered" evidence="1">
    <location>
        <begin position="258"/>
        <end position="298"/>
    </location>
</feature>
<dbReference type="Pfam" id="PF15179">
    <property type="entry name" value="Myc_target_1"/>
    <property type="match status" value="1"/>
</dbReference>
<gene>
    <name evidence="3" type="ORF">P4O66_009185</name>
</gene>
<dbReference type="PANTHER" id="PTHR14869:SF0">
    <property type="entry name" value="MYC TARGET PROTEIN 1"/>
    <property type="match status" value="1"/>
</dbReference>
<evidence type="ECO:0000313" key="4">
    <source>
        <dbReference type="Proteomes" id="UP001239994"/>
    </source>
</evidence>
<keyword evidence="2" id="KW-0472">Membrane</keyword>
<dbReference type="AlphaFoldDB" id="A0AAD8ZE88"/>
<sequence length="331" mass="35491">KGGNVTVAFFSEANTVRLALGRGGGVVWCGSCVPLGLLRERQGEKERENKREAGKKGRVELDRGGYTHTETEGQGEPERTRSKGLKKKGTAVKVLEETGWTRTPAAFSSVCPEGAMADNSTHPLLEILQSFGLRDVILAFCLSMVVGLLLGALVYMTLTWMSRRRASATITCSSSSRSSTRAASSSSSPRSRPGFGRHNSGYDRRSNNSLAGAAFSFHRHASAPSPGDQVDLLGRKSSFRASTFHPLLQCSQIAREAEEGSQASLPRTPTLPSGPGLTSSNSTSGSMVTPPRTRPRPDSFWGNSGLRGFHATPTPPPAYESIIRAYQETCT</sequence>
<accession>A0AAD8ZE88</accession>
<evidence type="ECO:0008006" key="5">
    <source>
        <dbReference type="Google" id="ProtNLM"/>
    </source>
</evidence>